<evidence type="ECO:0000313" key="1">
    <source>
        <dbReference type="EMBL" id="GAG45649.1"/>
    </source>
</evidence>
<proteinExistence type="predicted"/>
<name>X0XR50_9ZZZZ</name>
<organism evidence="1">
    <name type="scientific">marine sediment metagenome</name>
    <dbReference type="NCBI Taxonomy" id="412755"/>
    <lineage>
        <taxon>unclassified sequences</taxon>
        <taxon>metagenomes</taxon>
        <taxon>ecological metagenomes</taxon>
    </lineage>
</organism>
<protein>
    <submittedName>
        <fullName evidence="1">Uncharacterized protein</fullName>
    </submittedName>
</protein>
<accession>X0XR50</accession>
<reference evidence="1" key="1">
    <citation type="journal article" date="2014" name="Front. Microbiol.">
        <title>High frequency of phylogenetically diverse reductive dehalogenase-homologous genes in deep subseafloor sedimentary metagenomes.</title>
        <authorList>
            <person name="Kawai M."/>
            <person name="Futagami T."/>
            <person name="Toyoda A."/>
            <person name="Takaki Y."/>
            <person name="Nishi S."/>
            <person name="Hori S."/>
            <person name="Arai W."/>
            <person name="Tsubouchi T."/>
            <person name="Morono Y."/>
            <person name="Uchiyama I."/>
            <person name="Ito T."/>
            <person name="Fujiyama A."/>
            <person name="Inagaki F."/>
            <person name="Takami H."/>
        </authorList>
    </citation>
    <scope>NUCLEOTIDE SEQUENCE</scope>
    <source>
        <strain evidence="1">Expedition CK06-06</strain>
    </source>
</reference>
<dbReference type="AlphaFoldDB" id="X0XR50"/>
<comment type="caution">
    <text evidence="1">The sequence shown here is derived from an EMBL/GenBank/DDBJ whole genome shotgun (WGS) entry which is preliminary data.</text>
</comment>
<dbReference type="EMBL" id="BARS01050146">
    <property type="protein sequence ID" value="GAG45649.1"/>
    <property type="molecule type" value="Genomic_DNA"/>
</dbReference>
<gene>
    <name evidence="1" type="ORF">S01H1_74908</name>
</gene>
<feature type="non-terminal residue" evidence="1">
    <location>
        <position position="1"/>
    </location>
</feature>
<sequence>FVNSRHEHEDAHASYNAGIPINENFVLSDGTSMAAPRMSSVGKHDINCYCDEIPIVEGAKRYQDTGIKNFELWLKSVEEEGEGAVYRKALAGFFKDEGERYVQHFLAVMGVS</sequence>